<dbReference type="SUPFAM" id="SSF54236">
    <property type="entry name" value="Ubiquitin-like"/>
    <property type="match status" value="1"/>
</dbReference>
<sequence>MADSETIANFASITGANDTAARRMLELCGGDIEQAVQLWFTDEELQRTLSNPATEAAPTAASRSAGASRSSSRPNRPNVGREDAAGVIHIDSDDDDIQMTEDDDLGQFDDSDDETTRAANIAQRAQEEEDAAMAKRLQEEMYGGGGGGGSRAGGPMGEDDVRAPMSRTTETLVAPGGFGGDDDEMMFEHFRQEQARARQARAGRPGNPFAQPTVWDQPPDPAPGAAAGGVVSPPTGAAATRAGRLAELFRPPYELMAHLTWDEARDEGKEEKKWIMVNLQDMADFNCQALNRDIWKDGPIKELVKHNFIFLQYDKADRSAEQYISFYLPNQTHENPQNYPHVSIIDPRTGEQVKVWSGIPFPKPLEFHAQLAEFLDRYSLEAHAKNPVLKAKQPKQVVDVDRMTEEEMLEMALRNSLENGGDSSSSAPKVHDPDALTRPTDSAKGQERADEEPAQAAPEPEPEAPAAEESIFAQIASDRPHVEPPVDPATVTRVQIRNPPQRIVRRFRLDEPVRRMYEWLKAEPLEGKVGLEFELKSMPEGANLLDVIDQTIKEAGLANGTVMVEFIED</sequence>
<dbReference type="OMA" id="PAIFDCQ"/>
<reference evidence="3 4" key="1">
    <citation type="submission" date="2017-07" db="EMBL/GenBank/DDBJ databases">
        <title>Genome sequence of the Sordaria macrospora wild type strain R19027.</title>
        <authorList>
            <person name="Nowrousian M."/>
            <person name="Teichert I."/>
            <person name="Kueck U."/>
        </authorList>
    </citation>
    <scope>NUCLEOTIDE SEQUENCE [LARGE SCALE GENOMIC DNA]</scope>
    <source>
        <strain evidence="3 4">R19027</strain>
        <tissue evidence="3">Mycelium</tissue>
    </source>
</reference>
<dbReference type="Pfam" id="PF13899">
    <property type="entry name" value="Thioredoxin_7"/>
    <property type="match status" value="1"/>
</dbReference>
<protein>
    <recommendedName>
        <fullName evidence="2">UBX domain-containing protein</fullName>
    </recommendedName>
</protein>
<evidence type="ECO:0000313" key="3">
    <source>
        <dbReference type="EMBL" id="KAA8632230.1"/>
    </source>
</evidence>
<dbReference type="PANTHER" id="PTHR23322:SF6">
    <property type="entry name" value="UBX DOMAIN-CONTAINING PROTEIN 7"/>
    <property type="match status" value="1"/>
</dbReference>
<dbReference type="Proteomes" id="UP000433876">
    <property type="component" value="Unassembled WGS sequence"/>
</dbReference>
<dbReference type="PROSITE" id="PS50033">
    <property type="entry name" value="UBX"/>
    <property type="match status" value="1"/>
</dbReference>
<dbReference type="GO" id="GO:0005634">
    <property type="term" value="C:nucleus"/>
    <property type="evidence" value="ECO:0007669"/>
    <property type="project" value="TreeGrafter"/>
</dbReference>
<dbReference type="EMBL" id="NMPR01000059">
    <property type="protein sequence ID" value="KAA8632230.1"/>
    <property type="molecule type" value="Genomic_DNA"/>
</dbReference>
<dbReference type="SUPFAM" id="SSF52833">
    <property type="entry name" value="Thioredoxin-like"/>
    <property type="match status" value="1"/>
</dbReference>
<dbReference type="AlphaFoldDB" id="A0A8S8ZTB5"/>
<dbReference type="VEuPathDB" id="FungiDB:SMAC_01455"/>
<feature type="compositionally biased region" description="Low complexity" evidence="1">
    <location>
        <begin position="50"/>
        <end position="78"/>
    </location>
</feature>
<dbReference type="SMART" id="SM00594">
    <property type="entry name" value="UAS"/>
    <property type="match status" value="1"/>
</dbReference>
<dbReference type="InterPro" id="IPR029071">
    <property type="entry name" value="Ubiquitin-like_domsf"/>
</dbReference>
<gene>
    <name evidence="3" type="ORF">SMACR_01455</name>
</gene>
<name>A0A8S8ZTB5_SORMA</name>
<feature type="compositionally biased region" description="Low complexity" evidence="1">
    <location>
        <begin position="223"/>
        <end position="238"/>
    </location>
</feature>
<dbReference type="Pfam" id="PF14555">
    <property type="entry name" value="UBA_4"/>
    <property type="match status" value="1"/>
</dbReference>
<dbReference type="Gene3D" id="3.40.30.10">
    <property type="entry name" value="Glutaredoxin"/>
    <property type="match status" value="1"/>
</dbReference>
<accession>A0A8S8ZTB5</accession>
<feature type="compositionally biased region" description="Gly residues" evidence="1">
    <location>
        <begin position="142"/>
        <end position="156"/>
    </location>
</feature>
<dbReference type="InterPro" id="IPR036249">
    <property type="entry name" value="Thioredoxin-like_sf"/>
</dbReference>
<evidence type="ECO:0000313" key="4">
    <source>
        <dbReference type="Proteomes" id="UP000433876"/>
    </source>
</evidence>
<feature type="region of interest" description="Disordered" evidence="1">
    <location>
        <begin position="416"/>
        <end position="466"/>
    </location>
</feature>
<proteinExistence type="predicted"/>
<dbReference type="PANTHER" id="PTHR23322">
    <property type="entry name" value="FAS-ASSOCIATED PROTEIN"/>
    <property type="match status" value="1"/>
</dbReference>
<dbReference type="InterPro" id="IPR001012">
    <property type="entry name" value="UBX_dom"/>
</dbReference>
<feature type="compositionally biased region" description="Polar residues" evidence="1">
    <location>
        <begin position="416"/>
        <end position="427"/>
    </location>
</feature>
<dbReference type="CDD" id="cd01767">
    <property type="entry name" value="UBX"/>
    <property type="match status" value="1"/>
</dbReference>
<organism evidence="3 4">
    <name type="scientific">Sordaria macrospora</name>
    <dbReference type="NCBI Taxonomy" id="5147"/>
    <lineage>
        <taxon>Eukaryota</taxon>
        <taxon>Fungi</taxon>
        <taxon>Dikarya</taxon>
        <taxon>Ascomycota</taxon>
        <taxon>Pezizomycotina</taxon>
        <taxon>Sordariomycetes</taxon>
        <taxon>Sordariomycetidae</taxon>
        <taxon>Sordariales</taxon>
        <taxon>Sordariaceae</taxon>
        <taxon>Sordaria</taxon>
    </lineage>
</organism>
<dbReference type="Gene3D" id="3.10.20.90">
    <property type="entry name" value="Phosphatidylinositol 3-kinase Catalytic Subunit, Chain A, domain 1"/>
    <property type="match status" value="1"/>
</dbReference>
<dbReference type="SUPFAM" id="SSF46934">
    <property type="entry name" value="UBA-like"/>
    <property type="match status" value="1"/>
</dbReference>
<dbReference type="CDD" id="cd02958">
    <property type="entry name" value="UAS"/>
    <property type="match status" value="1"/>
</dbReference>
<feature type="compositionally biased region" description="Acidic residues" evidence="1">
    <location>
        <begin position="92"/>
        <end position="113"/>
    </location>
</feature>
<dbReference type="GO" id="GO:0043161">
    <property type="term" value="P:proteasome-mediated ubiquitin-dependent protein catabolic process"/>
    <property type="evidence" value="ECO:0007669"/>
    <property type="project" value="TreeGrafter"/>
</dbReference>
<dbReference type="InterPro" id="IPR006577">
    <property type="entry name" value="UAS"/>
</dbReference>
<dbReference type="Pfam" id="PF00789">
    <property type="entry name" value="UBX"/>
    <property type="match status" value="1"/>
</dbReference>
<feature type="domain" description="UBX" evidence="2">
    <location>
        <begin position="487"/>
        <end position="565"/>
    </location>
</feature>
<dbReference type="InterPro" id="IPR009060">
    <property type="entry name" value="UBA-like_sf"/>
</dbReference>
<feature type="region of interest" description="Disordered" evidence="1">
    <location>
        <begin position="49"/>
        <end position="162"/>
    </location>
</feature>
<dbReference type="CDD" id="cd14345">
    <property type="entry name" value="UBA_UBXD7"/>
    <property type="match status" value="1"/>
</dbReference>
<dbReference type="GO" id="GO:0043130">
    <property type="term" value="F:ubiquitin binding"/>
    <property type="evidence" value="ECO:0007669"/>
    <property type="project" value="TreeGrafter"/>
</dbReference>
<feature type="compositionally biased region" description="Low complexity" evidence="1">
    <location>
        <begin position="454"/>
        <end position="466"/>
    </location>
</feature>
<feature type="region of interest" description="Disordered" evidence="1">
    <location>
        <begin position="216"/>
        <end position="238"/>
    </location>
</feature>
<dbReference type="InterPro" id="IPR050730">
    <property type="entry name" value="UBX_domain-protein"/>
</dbReference>
<comment type="caution">
    <text evidence="3">The sequence shown here is derived from an EMBL/GenBank/DDBJ whole genome shotgun (WGS) entry which is preliminary data.</text>
</comment>
<dbReference type="Gene3D" id="1.10.8.10">
    <property type="entry name" value="DNA helicase RuvA subunit, C-terminal domain"/>
    <property type="match status" value="1"/>
</dbReference>
<evidence type="ECO:0000259" key="2">
    <source>
        <dbReference type="PROSITE" id="PS50033"/>
    </source>
</evidence>
<evidence type="ECO:0000256" key="1">
    <source>
        <dbReference type="SAM" id="MobiDB-lite"/>
    </source>
</evidence>